<dbReference type="STRING" id="156994.SAMN04488028_104158"/>
<evidence type="ECO:0000313" key="15">
    <source>
        <dbReference type="EMBL" id="SHK31299.1"/>
    </source>
</evidence>
<evidence type="ECO:0000256" key="10">
    <source>
        <dbReference type="ARBA" id="ARBA00023133"/>
    </source>
</evidence>
<dbReference type="GO" id="GO:0016020">
    <property type="term" value="C:membrane"/>
    <property type="evidence" value="ECO:0007669"/>
    <property type="project" value="UniProtKB-SubCell"/>
</dbReference>
<organism evidence="15 16">
    <name type="scientific">Reichenbachiella agariperforans</name>
    <dbReference type="NCBI Taxonomy" id="156994"/>
    <lineage>
        <taxon>Bacteria</taxon>
        <taxon>Pseudomonadati</taxon>
        <taxon>Bacteroidota</taxon>
        <taxon>Cytophagia</taxon>
        <taxon>Cytophagales</taxon>
        <taxon>Reichenbachiellaceae</taxon>
        <taxon>Reichenbachiella</taxon>
    </lineage>
</organism>
<feature type="transmembrane region" description="Helical" evidence="14">
    <location>
        <begin position="324"/>
        <end position="344"/>
    </location>
</feature>
<evidence type="ECO:0000256" key="9">
    <source>
        <dbReference type="ARBA" id="ARBA00023014"/>
    </source>
</evidence>
<feature type="transmembrane region" description="Helical" evidence="14">
    <location>
        <begin position="172"/>
        <end position="192"/>
    </location>
</feature>
<dbReference type="InterPro" id="IPR003780">
    <property type="entry name" value="COX15/CtaA_fam"/>
</dbReference>
<evidence type="ECO:0000256" key="7">
    <source>
        <dbReference type="ARBA" id="ARBA00023002"/>
    </source>
</evidence>
<dbReference type="EMBL" id="FRAA01000004">
    <property type="protein sequence ID" value="SHK31299.1"/>
    <property type="molecule type" value="Genomic_DNA"/>
</dbReference>
<keyword evidence="5" id="KW-0479">Metal-binding</keyword>
<dbReference type="PANTHER" id="PTHR35457:SF1">
    <property type="entry name" value="HEME A SYNTHASE"/>
    <property type="match status" value="1"/>
</dbReference>
<keyword evidence="16" id="KW-1185">Reference proteome</keyword>
<dbReference type="InterPro" id="IPR050450">
    <property type="entry name" value="COX15/CtaA_HemeA_synthase"/>
</dbReference>
<evidence type="ECO:0000256" key="8">
    <source>
        <dbReference type="ARBA" id="ARBA00023004"/>
    </source>
</evidence>
<keyword evidence="7" id="KW-0560">Oxidoreductase</keyword>
<evidence type="ECO:0000256" key="5">
    <source>
        <dbReference type="ARBA" id="ARBA00022723"/>
    </source>
</evidence>
<feature type="transmembrane region" description="Helical" evidence="14">
    <location>
        <begin position="259"/>
        <end position="282"/>
    </location>
</feature>
<dbReference type="GO" id="GO:0051539">
    <property type="term" value="F:4 iron, 4 sulfur cluster binding"/>
    <property type="evidence" value="ECO:0007669"/>
    <property type="project" value="UniProtKB-KW"/>
</dbReference>
<evidence type="ECO:0000256" key="4">
    <source>
        <dbReference type="ARBA" id="ARBA00022692"/>
    </source>
</evidence>
<evidence type="ECO:0000256" key="14">
    <source>
        <dbReference type="SAM" id="Phobius"/>
    </source>
</evidence>
<evidence type="ECO:0000313" key="16">
    <source>
        <dbReference type="Proteomes" id="UP000184474"/>
    </source>
</evidence>
<comment type="subcellular location">
    <subcellularLocation>
        <location evidence="1">Membrane</location>
        <topology evidence="1">Multi-pass membrane protein</topology>
    </subcellularLocation>
</comment>
<dbReference type="AlphaFoldDB" id="A0A1M6RFQ6"/>
<evidence type="ECO:0000256" key="1">
    <source>
        <dbReference type="ARBA" id="ARBA00004141"/>
    </source>
</evidence>
<feature type="transmembrane region" description="Helical" evidence="14">
    <location>
        <begin position="12"/>
        <end position="31"/>
    </location>
</feature>
<keyword evidence="10" id="KW-0350">Heme biosynthesis</keyword>
<evidence type="ECO:0000256" key="6">
    <source>
        <dbReference type="ARBA" id="ARBA00022989"/>
    </source>
</evidence>
<keyword evidence="12" id="KW-1015">Disulfide bond</keyword>
<dbReference type="Proteomes" id="UP000184474">
    <property type="component" value="Unassembled WGS sequence"/>
</dbReference>
<protein>
    <submittedName>
        <fullName evidence="15">Cytochrome c oxidase assembly protein subunit 15</fullName>
    </submittedName>
</protein>
<evidence type="ECO:0000256" key="2">
    <source>
        <dbReference type="ARBA" id="ARBA00022475"/>
    </source>
</evidence>
<name>A0A1M6RFQ6_REIAG</name>
<feature type="transmembrane region" description="Helical" evidence="14">
    <location>
        <begin position="146"/>
        <end position="166"/>
    </location>
</feature>
<evidence type="ECO:0000256" key="13">
    <source>
        <dbReference type="ARBA" id="ARBA00023444"/>
    </source>
</evidence>
<reference evidence="16" key="1">
    <citation type="submission" date="2016-11" db="EMBL/GenBank/DDBJ databases">
        <authorList>
            <person name="Varghese N."/>
            <person name="Submissions S."/>
        </authorList>
    </citation>
    <scope>NUCLEOTIDE SEQUENCE [LARGE SCALE GENOMIC DNA]</scope>
    <source>
        <strain evidence="16">DSM 26134</strain>
    </source>
</reference>
<accession>A0A1M6RFQ6</accession>
<keyword evidence="6 14" id="KW-1133">Transmembrane helix</keyword>
<keyword evidence="8" id="KW-0408">Iron</keyword>
<keyword evidence="9" id="KW-0411">Iron-sulfur</keyword>
<dbReference type="GO" id="GO:0006784">
    <property type="term" value="P:heme A biosynthetic process"/>
    <property type="evidence" value="ECO:0007669"/>
    <property type="project" value="InterPro"/>
</dbReference>
<keyword evidence="3" id="KW-0004">4Fe-4S</keyword>
<keyword evidence="11 14" id="KW-0472">Membrane</keyword>
<feature type="transmembrane region" description="Helical" evidence="14">
    <location>
        <begin position="294"/>
        <end position="318"/>
    </location>
</feature>
<keyword evidence="2" id="KW-1003">Cell membrane</keyword>
<evidence type="ECO:0000256" key="12">
    <source>
        <dbReference type="ARBA" id="ARBA00023157"/>
    </source>
</evidence>
<feature type="transmembrane region" description="Helical" evidence="14">
    <location>
        <begin position="119"/>
        <end position="139"/>
    </location>
</feature>
<feature type="transmembrane region" description="Helical" evidence="14">
    <location>
        <begin position="213"/>
        <end position="230"/>
    </location>
</feature>
<proteinExistence type="predicted"/>
<sequence length="353" mass="40325">MNTEPKKRFFRRLNLVTIIAVYFLILVGGIVRSTGSGMGCPDWPKCFGAYTPPTHVSELPENYREIYAEKRIEKNQRLARVLEGLGLDELAREVVAGEKVQKEQEFNFTKTWIEYLNRLTGVLIGIFIICCVVSTLTFFKSDPRVFYLSFGALVLVVFQGWTGSLVVSTNLLPGLITFHMVLAIALIALLIYTRFYIGKSKIVGLVSYKPAKVRRLLLFCMILFFAQVLLGTQVREAVDLIADTLGEANRWDWIENLGIVFYIHRSYSIILLLLHAFLIYRLTKSIENFSTSKYLVWSLLFLVVLEILTGVVLSYFALPYFIQPVHLLLAIVIFGVQYFLYLIISEKSVDLTE</sequence>
<evidence type="ECO:0000256" key="3">
    <source>
        <dbReference type="ARBA" id="ARBA00022485"/>
    </source>
</evidence>
<comment type="pathway">
    <text evidence="13">Porphyrin-containing compound metabolism.</text>
</comment>
<dbReference type="SUPFAM" id="SSF56014">
    <property type="entry name" value="Nitrite and sulphite reductase 4Fe-4S domain-like"/>
    <property type="match status" value="1"/>
</dbReference>
<keyword evidence="4 14" id="KW-0812">Transmembrane</keyword>
<gene>
    <name evidence="15" type="ORF">SAMN04488028_104158</name>
</gene>
<dbReference type="RefSeq" id="WP_073122763.1">
    <property type="nucleotide sequence ID" value="NZ_FRAA01000004.1"/>
</dbReference>
<dbReference type="PANTHER" id="PTHR35457">
    <property type="entry name" value="HEME A SYNTHASE"/>
    <property type="match status" value="1"/>
</dbReference>
<dbReference type="GO" id="GO:0046872">
    <property type="term" value="F:metal ion binding"/>
    <property type="evidence" value="ECO:0007669"/>
    <property type="project" value="UniProtKB-KW"/>
</dbReference>
<dbReference type="InterPro" id="IPR045854">
    <property type="entry name" value="NO2/SO3_Rdtase_4Fe4S_sf"/>
</dbReference>
<dbReference type="GO" id="GO:0016491">
    <property type="term" value="F:oxidoreductase activity"/>
    <property type="evidence" value="ECO:0007669"/>
    <property type="project" value="UniProtKB-KW"/>
</dbReference>
<evidence type="ECO:0000256" key="11">
    <source>
        <dbReference type="ARBA" id="ARBA00023136"/>
    </source>
</evidence>
<dbReference type="Pfam" id="PF02628">
    <property type="entry name" value="COX15-CtaA"/>
    <property type="match status" value="2"/>
</dbReference>